<feature type="region of interest" description="Disordered" evidence="1">
    <location>
        <begin position="1"/>
        <end position="53"/>
    </location>
</feature>
<dbReference type="AlphaFoldDB" id="A0A4Y9ZFB4"/>
<evidence type="ECO:0000313" key="2">
    <source>
        <dbReference type="EMBL" id="TFY73466.1"/>
    </source>
</evidence>
<dbReference type="EMBL" id="SFCI01002830">
    <property type="protein sequence ID" value="TFY73466.1"/>
    <property type="molecule type" value="Genomic_DNA"/>
</dbReference>
<feature type="compositionally biased region" description="Low complexity" evidence="1">
    <location>
        <begin position="37"/>
        <end position="53"/>
    </location>
</feature>
<protein>
    <submittedName>
        <fullName evidence="2">Uncharacterized protein</fullName>
    </submittedName>
</protein>
<keyword evidence="3" id="KW-1185">Reference proteome</keyword>
<comment type="caution">
    <text evidence="2">The sequence shown here is derived from an EMBL/GenBank/DDBJ whole genome shotgun (WGS) entry which is preliminary data.</text>
</comment>
<reference evidence="2 3" key="1">
    <citation type="submission" date="2019-02" db="EMBL/GenBank/DDBJ databases">
        <title>Genome sequencing of the rare red list fungi Hericium alpestre (H. flagellum).</title>
        <authorList>
            <person name="Buettner E."/>
            <person name="Kellner H."/>
        </authorList>
    </citation>
    <scope>NUCLEOTIDE SEQUENCE [LARGE SCALE GENOMIC DNA]</scope>
    <source>
        <strain evidence="2 3">DSM 108284</strain>
    </source>
</reference>
<dbReference type="Proteomes" id="UP000298061">
    <property type="component" value="Unassembled WGS sequence"/>
</dbReference>
<evidence type="ECO:0000313" key="3">
    <source>
        <dbReference type="Proteomes" id="UP000298061"/>
    </source>
</evidence>
<feature type="non-terminal residue" evidence="2">
    <location>
        <position position="119"/>
    </location>
</feature>
<dbReference type="OrthoDB" id="3249478at2759"/>
<name>A0A4Y9ZFB4_9AGAM</name>
<proteinExistence type="predicted"/>
<sequence length="119" mass="12980">MQTKTPINMPYASRHCRRGSVDERQVNAYPHRHTRVTSQADSISSDASTSSTLVDTSAADAAPYYYTDDEQLFAQFADMLPIPEHPEPLYPAAASSIMLPDIPDSSSPTPASSCNYLLA</sequence>
<gene>
    <name evidence="2" type="ORF">EWM64_g10546</name>
</gene>
<accession>A0A4Y9ZFB4</accession>
<evidence type="ECO:0000256" key="1">
    <source>
        <dbReference type="SAM" id="MobiDB-lite"/>
    </source>
</evidence>
<organism evidence="2 3">
    <name type="scientific">Hericium alpestre</name>
    <dbReference type="NCBI Taxonomy" id="135208"/>
    <lineage>
        <taxon>Eukaryota</taxon>
        <taxon>Fungi</taxon>
        <taxon>Dikarya</taxon>
        <taxon>Basidiomycota</taxon>
        <taxon>Agaricomycotina</taxon>
        <taxon>Agaricomycetes</taxon>
        <taxon>Russulales</taxon>
        <taxon>Hericiaceae</taxon>
        <taxon>Hericium</taxon>
    </lineage>
</organism>